<feature type="compositionally biased region" description="Polar residues" evidence="1">
    <location>
        <begin position="291"/>
        <end position="302"/>
    </location>
</feature>
<dbReference type="EMBL" id="CP144537">
    <property type="protein sequence ID" value="WWC64035.1"/>
    <property type="molecule type" value="Genomic_DNA"/>
</dbReference>
<reference evidence="3" key="3">
    <citation type="submission" date="2024-02" db="EMBL/GenBank/DDBJ databases">
        <title>Comparative genomics of Cryptococcus and Kwoniella reveals pathogenesis evolution and contrasting modes of karyotype evolution via chromosome fusion or intercentromeric recombination.</title>
        <authorList>
            <person name="Coelho M.A."/>
            <person name="David-Palma M."/>
            <person name="Shea T."/>
            <person name="Bowers K."/>
            <person name="McGinley-Smith S."/>
            <person name="Mohammad A.W."/>
            <person name="Gnirke A."/>
            <person name="Yurkov A.M."/>
            <person name="Nowrousian M."/>
            <person name="Sun S."/>
            <person name="Cuomo C.A."/>
            <person name="Heitman J."/>
        </authorList>
    </citation>
    <scope>NUCLEOTIDE SEQUENCE</scope>
    <source>
        <strain evidence="3">CBS 10117</strain>
    </source>
</reference>
<organism evidence="2">
    <name type="scientific">Kwoniella dejecticola CBS 10117</name>
    <dbReference type="NCBI Taxonomy" id="1296121"/>
    <lineage>
        <taxon>Eukaryota</taxon>
        <taxon>Fungi</taxon>
        <taxon>Dikarya</taxon>
        <taxon>Basidiomycota</taxon>
        <taxon>Agaricomycotina</taxon>
        <taxon>Tremellomycetes</taxon>
        <taxon>Tremellales</taxon>
        <taxon>Cryptococcaceae</taxon>
        <taxon>Kwoniella</taxon>
    </lineage>
</organism>
<accession>A0A1A5ZU40</accession>
<reference evidence="3" key="2">
    <citation type="submission" date="2013-07" db="EMBL/GenBank/DDBJ databases">
        <authorList>
            <consortium name="The Broad Institute Genome Sequencing Platform"/>
            <person name="Cuomo C."/>
            <person name="Litvintseva A."/>
            <person name="Chen Y."/>
            <person name="Heitman J."/>
            <person name="Sun S."/>
            <person name="Springer D."/>
            <person name="Dromer F."/>
            <person name="Young S.K."/>
            <person name="Zeng Q."/>
            <person name="Gargeya S."/>
            <person name="Fitzgerald M."/>
            <person name="Abouelleil A."/>
            <person name="Alvarado L."/>
            <person name="Berlin A.M."/>
            <person name="Chapman S.B."/>
            <person name="Dewar J."/>
            <person name="Goldberg J."/>
            <person name="Griggs A."/>
            <person name="Gujja S."/>
            <person name="Hansen M."/>
            <person name="Howarth C."/>
            <person name="Imamovic A."/>
            <person name="Larimer J."/>
            <person name="McCowan C."/>
            <person name="Murphy C."/>
            <person name="Pearson M."/>
            <person name="Priest M."/>
            <person name="Roberts A."/>
            <person name="Saif S."/>
            <person name="Shea T."/>
            <person name="Sykes S."/>
            <person name="Wortman J."/>
            <person name="Nusbaum C."/>
            <person name="Birren B."/>
        </authorList>
    </citation>
    <scope>NUCLEOTIDE SEQUENCE</scope>
    <source>
        <strain evidence="3">CBS 10117</strain>
    </source>
</reference>
<reference evidence="2" key="1">
    <citation type="submission" date="2013-07" db="EMBL/GenBank/DDBJ databases">
        <title>The Genome Sequence of Cryptococcus dejecticola CBS10117.</title>
        <authorList>
            <consortium name="The Broad Institute Genome Sequencing Platform"/>
            <person name="Cuomo C."/>
            <person name="Litvintseva A."/>
            <person name="Chen Y."/>
            <person name="Heitman J."/>
            <person name="Sun S."/>
            <person name="Springer D."/>
            <person name="Dromer F."/>
            <person name="Young S.K."/>
            <person name="Zeng Q."/>
            <person name="Gargeya S."/>
            <person name="Fitzgerald M."/>
            <person name="Abouelleil A."/>
            <person name="Alvarado L."/>
            <person name="Berlin A.M."/>
            <person name="Chapman S.B."/>
            <person name="Dewar J."/>
            <person name="Goldberg J."/>
            <person name="Griggs A."/>
            <person name="Gujja S."/>
            <person name="Hansen M."/>
            <person name="Howarth C."/>
            <person name="Imamovic A."/>
            <person name="Larimer J."/>
            <person name="McCowan C."/>
            <person name="Murphy C."/>
            <person name="Pearson M."/>
            <person name="Priest M."/>
            <person name="Roberts A."/>
            <person name="Saif S."/>
            <person name="Shea T."/>
            <person name="Sykes S."/>
            <person name="Wortman J."/>
            <person name="Nusbaum C."/>
            <person name="Birren B."/>
        </authorList>
    </citation>
    <scope>NUCLEOTIDE SEQUENCE [LARGE SCALE GENOMIC DNA]</scope>
    <source>
        <strain evidence="2">CBS 10117</strain>
    </source>
</reference>
<feature type="compositionally biased region" description="Basic and acidic residues" evidence="1">
    <location>
        <begin position="234"/>
        <end position="244"/>
    </location>
</feature>
<dbReference type="KEGG" id="kdj:28972415"/>
<keyword evidence="4" id="KW-1185">Reference proteome</keyword>
<evidence type="ECO:0000313" key="3">
    <source>
        <dbReference type="EMBL" id="WWC64035.1"/>
    </source>
</evidence>
<feature type="compositionally biased region" description="Polar residues" evidence="1">
    <location>
        <begin position="352"/>
        <end position="361"/>
    </location>
</feature>
<evidence type="ECO:0000313" key="4">
    <source>
        <dbReference type="Proteomes" id="UP000078595"/>
    </source>
</evidence>
<dbReference type="EMBL" id="KI894038">
    <property type="protein sequence ID" value="OBR81329.1"/>
    <property type="molecule type" value="Genomic_DNA"/>
</dbReference>
<feature type="compositionally biased region" description="Polar residues" evidence="1">
    <location>
        <begin position="309"/>
        <end position="324"/>
    </location>
</feature>
<feature type="compositionally biased region" description="Basic and acidic residues" evidence="1">
    <location>
        <begin position="331"/>
        <end position="351"/>
    </location>
</feature>
<dbReference type="STRING" id="1296121.A0A1A5ZU40"/>
<feature type="compositionally biased region" description="Polar residues" evidence="1">
    <location>
        <begin position="201"/>
        <end position="215"/>
    </location>
</feature>
<protein>
    <submittedName>
        <fullName evidence="2">Uncharacterized protein</fullName>
    </submittedName>
</protein>
<evidence type="ECO:0000313" key="2">
    <source>
        <dbReference type="EMBL" id="OBR81329.1"/>
    </source>
</evidence>
<evidence type="ECO:0000256" key="1">
    <source>
        <dbReference type="SAM" id="MobiDB-lite"/>
    </source>
</evidence>
<dbReference type="AlphaFoldDB" id="A0A1A5ZU40"/>
<dbReference type="Proteomes" id="UP000078595">
    <property type="component" value="Chromosome 8"/>
</dbReference>
<dbReference type="VEuPathDB" id="FungiDB:I303_08716"/>
<sequence length="576" mass="65372">MSKVKNVPKIGVRVRWTAERTLELLTAISREQQWLQTYFPMSDTQAKGKLRTSKKFCSIFMKDNPYMEELRRLGLAERDMYDGTWEISEWQAADGKDTVYDKIVALKREFHSGKLQEKHGIKRHWRSFDDVHSDRKRAKLREKIPYYFVLEGLCMRGQSQGQRQSQPLIIPVIKPVERTPNRRKRKSTSPDDEREQGFTPIPSSTKRNLDLSSSPDVAPFSKKIKKALPSSSPERTDIQDDRSGKYAQAQPKAQSAAIRDNEDIESEISVIDLVSSAEAEGTQSEAEESCNTEAGSPTTSRGNAAESLASPNRLVSSASVNPATRCQEASDPSRQRAFVADRRGVKGEKSIHSVSIHTTRPTVEDRPCARVSPVGADPLTPVGRSSRSSIDQTIDLVKVLDPERLAKRKPQYLLHHFYHPSPSLELSMLNSRGRERFHNQPDTRRRLFSGARLECGLEYLKRSIKDVSGRFMKTYGLYITRNVPFSVSRELAGLVKATGCTLFGSDGVQYREAITQDGTSEHLNQDRYLYIDLGENDEIDTVREAQTAEGRMMTPARSLKYIEKLRRKHLRVQKKK</sequence>
<feature type="region of interest" description="Disordered" evidence="1">
    <location>
        <begin position="160"/>
        <end position="386"/>
    </location>
</feature>
<gene>
    <name evidence="2" type="ORF">I303_08716</name>
    <name evidence="3" type="ORF">I303_106641</name>
</gene>
<dbReference type="OrthoDB" id="10626506at2759"/>
<name>A0A1A5ZU40_9TREE</name>
<proteinExistence type="predicted"/>
<dbReference type="RefSeq" id="XP_018259171.1">
    <property type="nucleotide sequence ID" value="XM_018411970.1"/>
</dbReference>
<dbReference type="GeneID" id="28972415"/>